<dbReference type="EMBL" id="RCTF01000002">
    <property type="protein sequence ID" value="RLP81090.1"/>
    <property type="molecule type" value="Genomic_DNA"/>
</dbReference>
<evidence type="ECO:0000313" key="3">
    <source>
        <dbReference type="Proteomes" id="UP000269692"/>
    </source>
</evidence>
<reference evidence="2 3" key="1">
    <citation type="submission" date="2018-10" db="EMBL/GenBank/DDBJ databases">
        <title>Xanthobacter tagetidis genome sequencing and assembly.</title>
        <authorList>
            <person name="Maclea K.S."/>
            <person name="Goen A.E."/>
            <person name="Fatima S.A."/>
        </authorList>
    </citation>
    <scope>NUCLEOTIDE SEQUENCE [LARGE SCALE GENOMIC DNA]</scope>
    <source>
        <strain evidence="2 3">ATCC 700314</strain>
    </source>
</reference>
<evidence type="ECO:0000259" key="1">
    <source>
        <dbReference type="Pfam" id="PF13478"/>
    </source>
</evidence>
<gene>
    <name evidence="2" type="ORF">D9R14_03600</name>
</gene>
<dbReference type="Proteomes" id="UP000269692">
    <property type="component" value="Unassembled WGS sequence"/>
</dbReference>
<evidence type="ECO:0000313" key="2">
    <source>
        <dbReference type="EMBL" id="RLP81090.1"/>
    </source>
</evidence>
<keyword evidence="3" id="KW-1185">Reference proteome</keyword>
<proteinExistence type="predicted"/>
<dbReference type="PANTHER" id="PTHR30388:SF4">
    <property type="entry name" value="MOLYBDENUM COFACTOR INSERTION CHAPERONE PAOD"/>
    <property type="match status" value="1"/>
</dbReference>
<dbReference type="Gene3D" id="3.40.50.720">
    <property type="entry name" value="NAD(P)-binding Rossmann-like Domain"/>
    <property type="match status" value="1"/>
</dbReference>
<organism evidence="2 3">
    <name type="scientific">Xanthobacter tagetidis</name>
    <dbReference type="NCBI Taxonomy" id="60216"/>
    <lineage>
        <taxon>Bacteria</taxon>
        <taxon>Pseudomonadati</taxon>
        <taxon>Pseudomonadota</taxon>
        <taxon>Alphaproteobacteria</taxon>
        <taxon>Hyphomicrobiales</taxon>
        <taxon>Xanthobacteraceae</taxon>
        <taxon>Xanthobacter</taxon>
    </lineage>
</organism>
<protein>
    <submittedName>
        <fullName evidence="2">XdhC family protein</fullName>
    </submittedName>
</protein>
<comment type="caution">
    <text evidence="2">The sequence shown here is derived from an EMBL/GenBank/DDBJ whole genome shotgun (WGS) entry which is preliminary data.</text>
</comment>
<name>A0A3L7AN69_9HYPH</name>
<dbReference type="PANTHER" id="PTHR30388">
    <property type="entry name" value="ALDEHYDE OXIDOREDUCTASE MOLYBDENUM COFACTOR ASSEMBLY PROTEIN"/>
    <property type="match status" value="1"/>
</dbReference>
<feature type="domain" description="XdhC Rossmann" evidence="1">
    <location>
        <begin position="77"/>
        <end position="218"/>
    </location>
</feature>
<dbReference type="InterPro" id="IPR027051">
    <property type="entry name" value="XdhC_Rossmann_dom"/>
</dbReference>
<dbReference type="AlphaFoldDB" id="A0A3L7AN69"/>
<accession>A0A3L7AN69</accession>
<dbReference type="RefSeq" id="WP_121621942.1">
    <property type="nucleotide sequence ID" value="NZ_JACIIW010000003.1"/>
</dbReference>
<dbReference type="OrthoDB" id="9815497at2"/>
<dbReference type="InterPro" id="IPR052698">
    <property type="entry name" value="MoCofactor_Util/Proc"/>
</dbReference>
<sequence length="232" mass="24223">MRLDLLAALNAERAARRPVILVTELESGEERLVTADQVAGDPRAAALAAALASGTSGMVGEGAARAFLTVHVPPPRLLVAGAVHISQALAPMARMVGFDVTLMDPRTAFATQDRFPGVPILADWPDVVLPAYRLDAFTGLVALTHDPKLDDPAIAGALEAGCFYIGALGSRRTHAKRVERLAAQGFSERQIASIAAPIGLDIGASSPEEIAVAILAQVIAAWRRPDRDGAAA</sequence>
<dbReference type="Pfam" id="PF13478">
    <property type="entry name" value="XdhC_C"/>
    <property type="match status" value="1"/>
</dbReference>